<keyword evidence="7" id="KW-0645">Protease</keyword>
<dbReference type="GO" id="GO:0006508">
    <property type="term" value="P:proteolysis"/>
    <property type="evidence" value="ECO:0007669"/>
    <property type="project" value="UniProtKB-KW"/>
</dbReference>
<dbReference type="GO" id="GO:0005886">
    <property type="term" value="C:plasma membrane"/>
    <property type="evidence" value="ECO:0007669"/>
    <property type="project" value="TreeGrafter"/>
</dbReference>
<dbReference type="EMBL" id="VFOM01000001">
    <property type="protein sequence ID" value="TQL48114.1"/>
    <property type="molecule type" value="Genomic_DNA"/>
</dbReference>
<organism evidence="7 8">
    <name type="scientific">Homoserinimonas aerilata</name>
    <dbReference type="NCBI Taxonomy" id="1162970"/>
    <lineage>
        <taxon>Bacteria</taxon>
        <taxon>Bacillati</taxon>
        <taxon>Actinomycetota</taxon>
        <taxon>Actinomycetes</taxon>
        <taxon>Micrococcales</taxon>
        <taxon>Microbacteriaceae</taxon>
        <taxon>Homoserinimonas</taxon>
    </lineage>
</organism>
<feature type="transmembrane region" description="Helical" evidence="5">
    <location>
        <begin position="54"/>
        <end position="71"/>
    </location>
</feature>
<evidence type="ECO:0000256" key="5">
    <source>
        <dbReference type="SAM" id="Phobius"/>
    </source>
</evidence>
<accession>A0A542YJG9</accession>
<dbReference type="GO" id="GO:0008233">
    <property type="term" value="F:peptidase activity"/>
    <property type="evidence" value="ECO:0007669"/>
    <property type="project" value="UniProtKB-KW"/>
</dbReference>
<dbReference type="PANTHER" id="PTHR33507:SF3">
    <property type="entry name" value="INNER MEMBRANE PROTEIN YBBJ"/>
    <property type="match status" value="1"/>
</dbReference>
<evidence type="ECO:0000256" key="4">
    <source>
        <dbReference type="ARBA" id="ARBA00023136"/>
    </source>
</evidence>
<evidence type="ECO:0000313" key="7">
    <source>
        <dbReference type="EMBL" id="TQL48114.1"/>
    </source>
</evidence>
<evidence type="ECO:0000256" key="2">
    <source>
        <dbReference type="ARBA" id="ARBA00022692"/>
    </source>
</evidence>
<keyword evidence="4 5" id="KW-0472">Membrane</keyword>
<comment type="subcellular location">
    <subcellularLocation>
        <location evidence="1">Membrane</location>
        <topology evidence="1">Multi-pass membrane protein</topology>
    </subcellularLocation>
</comment>
<keyword evidence="7" id="KW-0378">Hydrolase</keyword>
<evidence type="ECO:0000313" key="8">
    <source>
        <dbReference type="Proteomes" id="UP000317998"/>
    </source>
</evidence>
<dbReference type="InterPro" id="IPR052165">
    <property type="entry name" value="Membrane_assoc_protease"/>
</dbReference>
<reference evidence="7 8" key="1">
    <citation type="submission" date="2019-06" db="EMBL/GenBank/DDBJ databases">
        <title>Sequencing the genomes of 1000 actinobacteria strains.</title>
        <authorList>
            <person name="Klenk H.-P."/>
        </authorList>
    </citation>
    <scope>NUCLEOTIDE SEQUENCE [LARGE SCALE GENOMIC DNA]</scope>
    <source>
        <strain evidence="7 8">DSM 26477</strain>
    </source>
</reference>
<keyword evidence="8" id="KW-1185">Reference proteome</keyword>
<dbReference type="OrthoDB" id="5023964at2"/>
<sequence length="158" mass="17094">MPLEFLSEYAWIVWLAVILVFIIIEVSSLEFTFLMLAIGSLGGLVSGLLGTDGWLQIVIAAVLSVLLLFLLKPVLLRRLHRGGDTARSNIDALIGTEGTVVIDFVDGTGQVRLDNGETWTSRFSPIITRRTADSGDRVVVTTIDGATAIVVPAERNDV</sequence>
<dbReference type="RefSeq" id="WP_141880296.1">
    <property type="nucleotide sequence ID" value="NZ_VFOM01000001.1"/>
</dbReference>
<feature type="transmembrane region" description="Helical" evidence="5">
    <location>
        <begin position="31"/>
        <end position="48"/>
    </location>
</feature>
<dbReference type="Gene3D" id="2.40.50.140">
    <property type="entry name" value="Nucleic acid-binding proteins"/>
    <property type="match status" value="1"/>
</dbReference>
<gene>
    <name evidence="7" type="ORF">FB562_1196</name>
</gene>
<evidence type="ECO:0000256" key="1">
    <source>
        <dbReference type="ARBA" id="ARBA00004141"/>
    </source>
</evidence>
<dbReference type="InterPro" id="IPR002810">
    <property type="entry name" value="NfeD-like_C"/>
</dbReference>
<keyword evidence="2 5" id="KW-0812">Transmembrane</keyword>
<feature type="domain" description="NfeD-like C-terminal" evidence="6">
    <location>
        <begin position="91"/>
        <end position="152"/>
    </location>
</feature>
<evidence type="ECO:0000259" key="6">
    <source>
        <dbReference type="Pfam" id="PF01957"/>
    </source>
</evidence>
<protein>
    <submittedName>
        <fullName evidence="7">Membrane protein implicated in regulation of membrane protease activity</fullName>
    </submittedName>
</protein>
<dbReference type="Pfam" id="PF01957">
    <property type="entry name" value="NfeD"/>
    <property type="match status" value="1"/>
</dbReference>
<dbReference type="Proteomes" id="UP000317998">
    <property type="component" value="Unassembled WGS sequence"/>
</dbReference>
<keyword evidence="3 5" id="KW-1133">Transmembrane helix</keyword>
<dbReference type="PANTHER" id="PTHR33507">
    <property type="entry name" value="INNER MEMBRANE PROTEIN YBBJ"/>
    <property type="match status" value="1"/>
</dbReference>
<dbReference type="AlphaFoldDB" id="A0A542YJG9"/>
<name>A0A542YJG9_9MICO</name>
<feature type="transmembrane region" description="Helical" evidence="5">
    <location>
        <begin position="6"/>
        <end position="24"/>
    </location>
</feature>
<proteinExistence type="predicted"/>
<evidence type="ECO:0000256" key="3">
    <source>
        <dbReference type="ARBA" id="ARBA00022989"/>
    </source>
</evidence>
<dbReference type="InterPro" id="IPR012340">
    <property type="entry name" value="NA-bd_OB-fold"/>
</dbReference>
<comment type="caution">
    <text evidence="7">The sequence shown here is derived from an EMBL/GenBank/DDBJ whole genome shotgun (WGS) entry which is preliminary data.</text>
</comment>